<evidence type="ECO:0000256" key="5">
    <source>
        <dbReference type="ARBA" id="ARBA00022597"/>
    </source>
</evidence>
<keyword evidence="8 12" id="KW-0067">ATP-binding</keyword>
<evidence type="ECO:0000256" key="10">
    <source>
        <dbReference type="ARBA" id="ARBA00023136"/>
    </source>
</evidence>
<evidence type="ECO:0000256" key="8">
    <source>
        <dbReference type="ARBA" id="ARBA00022840"/>
    </source>
</evidence>
<dbReference type="GO" id="GO:0015749">
    <property type="term" value="P:monosaccharide transmembrane transport"/>
    <property type="evidence" value="ECO:0007669"/>
    <property type="project" value="UniProtKB-ARBA"/>
</dbReference>
<dbReference type="PANTHER" id="PTHR43790:SF3">
    <property type="entry name" value="D-ALLOSE IMPORT ATP-BINDING PROTEIN ALSA-RELATED"/>
    <property type="match status" value="1"/>
</dbReference>
<dbReference type="AlphaFoldDB" id="A0AA41K5K6"/>
<comment type="caution">
    <text evidence="12">The sequence shown here is derived from an EMBL/GenBank/DDBJ whole genome shotgun (WGS) entry which is preliminary data.</text>
</comment>
<dbReference type="PANTHER" id="PTHR43790">
    <property type="entry name" value="CARBOHYDRATE TRANSPORT ATP-BINDING PROTEIN MG119-RELATED"/>
    <property type="match status" value="1"/>
</dbReference>
<keyword evidence="4" id="KW-1003">Cell membrane</keyword>
<evidence type="ECO:0000256" key="7">
    <source>
        <dbReference type="ARBA" id="ARBA00022741"/>
    </source>
</evidence>
<dbReference type="InterPro" id="IPR003593">
    <property type="entry name" value="AAA+_ATPase"/>
</dbReference>
<dbReference type="Proteomes" id="UP000708338">
    <property type="component" value="Unassembled WGS sequence"/>
</dbReference>
<evidence type="ECO:0000256" key="3">
    <source>
        <dbReference type="ARBA" id="ARBA00022448"/>
    </source>
</evidence>
<dbReference type="GO" id="GO:0005886">
    <property type="term" value="C:plasma membrane"/>
    <property type="evidence" value="ECO:0007669"/>
    <property type="project" value="UniProtKB-SubCell"/>
</dbReference>
<comment type="subcellular location">
    <subcellularLocation>
        <location evidence="2">Cell inner membrane</location>
    </subcellularLocation>
    <subcellularLocation>
        <location evidence="1">Cell membrane</location>
        <topology evidence="1">Peripheral membrane protein</topology>
    </subcellularLocation>
</comment>
<dbReference type="Gene3D" id="3.40.50.300">
    <property type="entry name" value="P-loop containing nucleotide triphosphate hydrolases"/>
    <property type="match status" value="2"/>
</dbReference>
<dbReference type="PROSITE" id="PS50893">
    <property type="entry name" value="ABC_TRANSPORTER_2"/>
    <property type="match status" value="2"/>
</dbReference>
<protein>
    <submittedName>
        <fullName evidence="12">ATP-binding cassette domain-containing protein</fullName>
    </submittedName>
</protein>
<dbReference type="CDD" id="cd03216">
    <property type="entry name" value="ABC_Carb_Monos_I"/>
    <property type="match status" value="1"/>
</dbReference>
<keyword evidence="5" id="KW-0762">Sugar transport</keyword>
<dbReference type="InterPro" id="IPR017871">
    <property type="entry name" value="ABC_transporter-like_CS"/>
</dbReference>
<dbReference type="EMBL" id="WQPS01000012">
    <property type="protein sequence ID" value="MBT9809878.1"/>
    <property type="molecule type" value="Genomic_DNA"/>
</dbReference>
<keyword evidence="10" id="KW-0472">Membrane</keyword>
<evidence type="ECO:0000313" key="12">
    <source>
        <dbReference type="EMBL" id="MBT9809878.1"/>
    </source>
</evidence>
<feature type="domain" description="ABC transporter" evidence="11">
    <location>
        <begin position="7"/>
        <end position="243"/>
    </location>
</feature>
<dbReference type="FunFam" id="3.40.50.300:FF:000127">
    <property type="entry name" value="Ribose import ATP-binding protein RbsA"/>
    <property type="match status" value="1"/>
</dbReference>
<keyword evidence="3" id="KW-0813">Transport</keyword>
<sequence>MNEDYKIWFEHITMAFPGVLALDDVSFGIKKGTVHIMMGENGAGKSTLMKILNGSYIQTDGKVMISGKEARFKSALDAEANGVAMIYQELQYLPDFTVEKYLMMCREPRKLGFINWRAVTKEAEKILKDEDLQYDPKETMRNLTVSDIQLLEITRAIKANKVDILIMDEPTSALSNAEVDRLFANIQKLKERGITIIYISHKMDEIFRIADYITVMRDGKHIETAPAADFTNESLVKMMVGRELSNTYPKEHVEPGNVVLEVEGLTSSYNKLKDVSFKVRKGEILGLGGLMGAGRTETVRCIFGLDPFEAGRVKVDGREVHIRNVEDAVRSGIAMASEDRRRFGLIMCRDIRENISISSLKKVSALHFLNKKKEKNMVAAFFGQLKIKAPGDEMIVQNLSGGNQQKVVLAKWLMSDPKVLILDEPTRGIDVGAKYEIYKLMVELAKQGIAIVMISSELPEFIGMCDRAYVMYGGRITGELTREEMTQENIVMLSTGGEHETN</sequence>
<reference evidence="12" key="1">
    <citation type="journal article" date="2021" name="Gut Microbes">
        <title>A synthetic consortium of 100 gut commensals modulates the composition and function in a colon model of the microbiome of elderly subjects.</title>
        <authorList>
            <person name="Perez M."/>
            <person name="Ntemiri A."/>
            <person name="Tan H."/>
            <person name="Harris H.M.B."/>
            <person name="Roager H.M."/>
            <person name="Ribiere C."/>
            <person name="O'Toole P.W."/>
        </authorList>
    </citation>
    <scope>NUCLEOTIDE SEQUENCE</scope>
    <source>
        <strain evidence="12">MCC335</strain>
    </source>
</reference>
<accession>A0AA41K5K6</accession>
<name>A0AA41K5K6_9FIRM</name>
<dbReference type="GO" id="GO:0016887">
    <property type="term" value="F:ATP hydrolysis activity"/>
    <property type="evidence" value="ECO:0007669"/>
    <property type="project" value="InterPro"/>
</dbReference>
<dbReference type="InterPro" id="IPR027417">
    <property type="entry name" value="P-loop_NTPase"/>
</dbReference>
<evidence type="ECO:0000256" key="4">
    <source>
        <dbReference type="ARBA" id="ARBA00022475"/>
    </source>
</evidence>
<dbReference type="GO" id="GO:0005524">
    <property type="term" value="F:ATP binding"/>
    <property type="evidence" value="ECO:0007669"/>
    <property type="project" value="UniProtKB-KW"/>
</dbReference>
<dbReference type="SMART" id="SM00382">
    <property type="entry name" value="AAA"/>
    <property type="match status" value="2"/>
</dbReference>
<dbReference type="Pfam" id="PF00005">
    <property type="entry name" value="ABC_tran"/>
    <property type="match status" value="2"/>
</dbReference>
<evidence type="ECO:0000256" key="9">
    <source>
        <dbReference type="ARBA" id="ARBA00022967"/>
    </source>
</evidence>
<dbReference type="SUPFAM" id="SSF52540">
    <property type="entry name" value="P-loop containing nucleoside triphosphate hydrolases"/>
    <property type="match status" value="2"/>
</dbReference>
<keyword evidence="7" id="KW-0547">Nucleotide-binding</keyword>
<evidence type="ECO:0000256" key="6">
    <source>
        <dbReference type="ARBA" id="ARBA00022737"/>
    </source>
</evidence>
<dbReference type="PROSITE" id="PS00211">
    <property type="entry name" value="ABC_TRANSPORTER_1"/>
    <property type="match status" value="1"/>
</dbReference>
<feature type="domain" description="ABC transporter" evidence="11">
    <location>
        <begin position="253"/>
        <end position="498"/>
    </location>
</feature>
<keyword evidence="9" id="KW-1278">Translocase</keyword>
<dbReference type="InterPro" id="IPR050107">
    <property type="entry name" value="ABC_carbohydrate_import_ATPase"/>
</dbReference>
<evidence type="ECO:0000256" key="1">
    <source>
        <dbReference type="ARBA" id="ARBA00004202"/>
    </source>
</evidence>
<organism evidence="12 13">
    <name type="scientific">Enterocloster citroniae</name>
    <dbReference type="NCBI Taxonomy" id="358743"/>
    <lineage>
        <taxon>Bacteria</taxon>
        <taxon>Bacillati</taxon>
        <taxon>Bacillota</taxon>
        <taxon>Clostridia</taxon>
        <taxon>Lachnospirales</taxon>
        <taxon>Lachnospiraceae</taxon>
        <taxon>Enterocloster</taxon>
    </lineage>
</organism>
<keyword evidence="6" id="KW-0677">Repeat</keyword>
<proteinExistence type="predicted"/>
<evidence type="ECO:0000259" key="11">
    <source>
        <dbReference type="PROSITE" id="PS50893"/>
    </source>
</evidence>
<evidence type="ECO:0000256" key="2">
    <source>
        <dbReference type="ARBA" id="ARBA00004533"/>
    </source>
</evidence>
<dbReference type="InterPro" id="IPR003439">
    <property type="entry name" value="ABC_transporter-like_ATP-bd"/>
</dbReference>
<dbReference type="FunFam" id="3.40.50.300:FF:000126">
    <property type="entry name" value="Galactose/methyl galactoside import ATP-binding protein MglA"/>
    <property type="match status" value="1"/>
</dbReference>
<dbReference type="CDD" id="cd03215">
    <property type="entry name" value="ABC_Carb_Monos_II"/>
    <property type="match status" value="1"/>
</dbReference>
<evidence type="ECO:0000313" key="13">
    <source>
        <dbReference type="Proteomes" id="UP000708338"/>
    </source>
</evidence>
<gene>
    <name evidence="12" type="ORF">GPL26_09525</name>
</gene>